<feature type="transmembrane region" description="Helical" evidence="5">
    <location>
        <begin position="119"/>
        <end position="135"/>
    </location>
</feature>
<keyword evidence="8" id="KW-1185">Reference proteome</keyword>
<feature type="transmembrane region" description="Helical" evidence="5">
    <location>
        <begin position="71"/>
        <end position="89"/>
    </location>
</feature>
<evidence type="ECO:0000313" key="7">
    <source>
        <dbReference type="EMBL" id="GIF83496.1"/>
    </source>
</evidence>
<proteinExistence type="predicted"/>
<sequence>MGAAPDAPRPGAGRRPAGGGWKWRDAIHAALSVLPAVVLIAAGHVVPGAAAAIGVLPAALVGITPARCGRVLAVAIGAAFGIGMIIGSLLSGQPALAVAALFTAALLASLAAARHRWGVLLLNLVVPAVAIGLSIPQPREAVTLAVMILLGSLWSWLLALAWPTRPAPAAAAPPPFPDRAAAARYGVVLGVAAAIAAASSLAMSLPHPGWAAAAVLLVMRPDIGLLTARGIGRALATIAGAVTAYAVLGWYPSPALIAAVTGVYLVATIGAGSSRRYVTPLATAFIALTMILYGTAGQSEIRDTFWLRIVQNLYGVALAVAFGAIILPLWDRMARTRTPHG</sequence>
<evidence type="ECO:0000259" key="6">
    <source>
        <dbReference type="Pfam" id="PF13515"/>
    </source>
</evidence>
<dbReference type="InterPro" id="IPR049453">
    <property type="entry name" value="Memb_transporter_dom"/>
</dbReference>
<accession>A0A8J3JFB7</accession>
<feature type="transmembrane region" description="Helical" evidence="5">
    <location>
        <begin position="281"/>
        <end position="299"/>
    </location>
</feature>
<feature type="domain" description="Integral membrane bound transporter" evidence="6">
    <location>
        <begin position="196"/>
        <end position="321"/>
    </location>
</feature>
<feature type="transmembrane region" description="Helical" evidence="5">
    <location>
        <begin position="209"/>
        <end position="227"/>
    </location>
</feature>
<keyword evidence="4 5" id="KW-0472">Membrane</keyword>
<evidence type="ECO:0000256" key="2">
    <source>
        <dbReference type="ARBA" id="ARBA00022692"/>
    </source>
</evidence>
<gene>
    <name evidence="7" type="ORF">Cba03nite_48450</name>
</gene>
<evidence type="ECO:0000313" key="8">
    <source>
        <dbReference type="Proteomes" id="UP000601223"/>
    </source>
</evidence>
<feature type="transmembrane region" description="Helical" evidence="5">
    <location>
        <begin position="33"/>
        <end position="59"/>
    </location>
</feature>
<protein>
    <recommendedName>
        <fullName evidence="6">Integral membrane bound transporter domain-containing protein</fullName>
    </recommendedName>
</protein>
<feature type="transmembrane region" description="Helical" evidence="5">
    <location>
        <begin position="182"/>
        <end position="203"/>
    </location>
</feature>
<comment type="caution">
    <text evidence="7">The sequence shown here is derived from an EMBL/GenBank/DDBJ whole genome shotgun (WGS) entry which is preliminary data.</text>
</comment>
<feature type="transmembrane region" description="Helical" evidence="5">
    <location>
        <begin position="305"/>
        <end position="330"/>
    </location>
</feature>
<reference evidence="7 8" key="1">
    <citation type="submission" date="2021-01" db="EMBL/GenBank/DDBJ databases">
        <title>Whole genome shotgun sequence of Catellatospora bangladeshensis NBRC 107357.</title>
        <authorList>
            <person name="Komaki H."/>
            <person name="Tamura T."/>
        </authorList>
    </citation>
    <scope>NUCLEOTIDE SEQUENCE [LARGE SCALE GENOMIC DNA]</scope>
    <source>
        <strain evidence="7 8">NBRC 107357</strain>
    </source>
</reference>
<comment type="subcellular location">
    <subcellularLocation>
        <location evidence="1">Membrane</location>
        <topology evidence="1">Multi-pass membrane protein</topology>
    </subcellularLocation>
</comment>
<keyword evidence="2 5" id="KW-0812">Transmembrane</keyword>
<dbReference type="Pfam" id="PF13515">
    <property type="entry name" value="FUSC_2"/>
    <property type="match status" value="1"/>
</dbReference>
<evidence type="ECO:0000256" key="4">
    <source>
        <dbReference type="ARBA" id="ARBA00023136"/>
    </source>
</evidence>
<evidence type="ECO:0000256" key="5">
    <source>
        <dbReference type="SAM" id="Phobius"/>
    </source>
</evidence>
<dbReference type="RefSeq" id="WP_203750421.1">
    <property type="nucleotide sequence ID" value="NZ_BONF01000029.1"/>
</dbReference>
<evidence type="ECO:0000256" key="3">
    <source>
        <dbReference type="ARBA" id="ARBA00022989"/>
    </source>
</evidence>
<feature type="transmembrane region" description="Helical" evidence="5">
    <location>
        <begin position="95"/>
        <end position="112"/>
    </location>
</feature>
<dbReference type="GO" id="GO:0016020">
    <property type="term" value="C:membrane"/>
    <property type="evidence" value="ECO:0007669"/>
    <property type="project" value="UniProtKB-SubCell"/>
</dbReference>
<dbReference type="EMBL" id="BONF01000029">
    <property type="protein sequence ID" value="GIF83496.1"/>
    <property type="molecule type" value="Genomic_DNA"/>
</dbReference>
<dbReference type="Proteomes" id="UP000601223">
    <property type="component" value="Unassembled WGS sequence"/>
</dbReference>
<name>A0A8J3JFB7_9ACTN</name>
<evidence type="ECO:0000256" key="1">
    <source>
        <dbReference type="ARBA" id="ARBA00004141"/>
    </source>
</evidence>
<feature type="transmembrane region" description="Helical" evidence="5">
    <location>
        <begin position="141"/>
        <end position="162"/>
    </location>
</feature>
<dbReference type="AlphaFoldDB" id="A0A8J3JFB7"/>
<keyword evidence="3 5" id="KW-1133">Transmembrane helix</keyword>
<organism evidence="7 8">
    <name type="scientific">Catellatospora bangladeshensis</name>
    <dbReference type="NCBI Taxonomy" id="310355"/>
    <lineage>
        <taxon>Bacteria</taxon>
        <taxon>Bacillati</taxon>
        <taxon>Actinomycetota</taxon>
        <taxon>Actinomycetes</taxon>
        <taxon>Micromonosporales</taxon>
        <taxon>Micromonosporaceae</taxon>
        <taxon>Catellatospora</taxon>
    </lineage>
</organism>